<dbReference type="GO" id="GO:0032259">
    <property type="term" value="P:methylation"/>
    <property type="evidence" value="ECO:0007669"/>
    <property type="project" value="UniProtKB-KW"/>
</dbReference>
<dbReference type="GO" id="GO:0008168">
    <property type="term" value="F:methyltransferase activity"/>
    <property type="evidence" value="ECO:0007669"/>
    <property type="project" value="UniProtKB-KW"/>
</dbReference>
<reference evidence="2 3" key="1">
    <citation type="submission" date="2019-07" db="EMBL/GenBank/DDBJ databases">
        <authorList>
            <person name="Park Y.J."/>
            <person name="Jeong S.E."/>
            <person name="Jung H.S."/>
        </authorList>
    </citation>
    <scope>NUCLEOTIDE SEQUENCE [LARGE SCALE GENOMIC DNA]</scope>
    <source>
        <strain evidence="3">P16(2019)</strain>
    </source>
</reference>
<evidence type="ECO:0000313" key="3">
    <source>
        <dbReference type="Proteomes" id="UP000318521"/>
    </source>
</evidence>
<dbReference type="AlphaFoldDB" id="A0A553ZXQ2"/>
<dbReference type="InterPro" id="IPR041698">
    <property type="entry name" value="Methyltransf_25"/>
</dbReference>
<dbReference type="RefSeq" id="WP_143849108.1">
    <property type="nucleotide sequence ID" value="NZ_VLXZ01000007.1"/>
</dbReference>
<protein>
    <submittedName>
        <fullName evidence="2">Class I SAM-dependent methyltransferase</fullName>
    </submittedName>
</protein>
<dbReference type="Gene3D" id="3.40.50.150">
    <property type="entry name" value="Vaccinia Virus protein VP39"/>
    <property type="match status" value="1"/>
</dbReference>
<dbReference type="Proteomes" id="UP000318521">
    <property type="component" value="Unassembled WGS sequence"/>
</dbReference>
<dbReference type="Pfam" id="PF13649">
    <property type="entry name" value="Methyltransf_25"/>
    <property type="match status" value="1"/>
</dbReference>
<dbReference type="InterPro" id="IPR029063">
    <property type="entry name" value="SAM-dependent_MTases_sf"/>
</dbReference>
<keyword evidence="3" id="KW-1185">Reference proteome</keyword>
<dbReference type="EMBL" id="VLXZ01000007">
    <property type="protein sequence ID" value="TSB46214.1"/>
    <property type="molecule type" value="Genomic_DNA"/>
</dbReference>
<organism evidence="2 3">
    <name type="scientific">Alkalicoccobacillus porphyridii</name>
    <dbReference type="NCBI Taxonomy" id="2597270"/>
    <lineage>
        <taxon>Bacteria</taxon>
        <taxon>Bacillati</taxon>
        <taxon>Bacillota</taxon>
        <taxon>Bacilli</taxon>
        <taxon>Bacillales</taxon>
        <taxon>Bacillaceae</taxon>
        <taxon>Alkalicoccobacillus</taxon>
    </lineage>
</organism>
<keyword evidence="2" id="KW-0808">Transferase</keyword>
<dbReference type="CDD" id="cd02440">
    <property type="entry name" value="AdoMet_MTases"/>
    <property type="match status" value="1"/>
</dbReference>
<evidence type="ECO:0000259" key="1">
    <source>
        <dbReference type="Pfam" id="PF13649"/>
    </source>
</evidence>
<comment type="caution">
    <text evidence="2">The sequence shown here is derived from an EMBL/GenBank/DDBJ whole genome shotgun (WGS) entry which is preliminary data.</text>
</comment>
<dbReference type="OrthoDB" id="146133at2"/>
<keyword evidence="2" id="KW-0489">Methyltransferase</keyword>
<dbReference type="SUPFAM" id="SSF53335">
    <property type="entry name" value="S-adenosyl-L-methionine-dependent methyltransferases"/>
    <property type="match status" value="1"/>
</dbReference>
<accession>A0A553ZXQ2</accession>
<gene>
    <name evidence="2" type="ORF">FN960_12695</name>
</gene>
<proteinExistence type="predicted"/>
<sequence>MQYELLMNRYNDHPTNIPYKPYEKSKRIRLLVKVAKLIGTKNTPFFQILLFSKVKNFIRFIILRKTYEYFQSVHIITKKNENDRIFDSFMKLGIQLQVITKYKNTYSLNTAYLIDESDKDKIIQFKPTTNHVLINRLLNDYIFVERASMAPADTKLGKIMHSPNFVYIKEVLKYVQEINELSFNHQVQPSFSEDFYTDLGELAFNIYTKDNYKAFISKKKCNMILDIGCGNGNYIDAHIDSVDKKIVGVERQSKVYEKLQQKYEEYSNVIIHNEDITDLTFEKKFDMINMSYMLFYLTDKQKEMLFIKLKDILQVDGSIIVCQYYPDFEVYQELISKHNNSWNAISRFKYDICNSILSAEVVLNNMLVDFAQAEEWNSFLKLLHSCGFKVSEISPADDTYYSYFITIKHKAGGAND</sequence>
<name>A0A553ZXQ2_9BACI</name>
<feature type="domain" description="Methyltransferase" evidence="1">
    <location>
        <begin position="224"/>
        <end position="317"/>
    </location>
</feature>
<evidence type="ECO:0000313" key="2">
    <source>
        <dbReference type="EMBL" id="TSB46214.1"/>
    </source>
</evidence>